<evidence type="ECO:0008006" key="3">
    <source>
        <dbReference type="Google" id="ProtNLM"/>
    </source>
</evidence>
<dbReference type="AlphaFoldDB" id="A0A1H4KC98"/>
<name>A0A1H4KC98_9HYPH</name>
<protein>
    <recommendedName>
        <fullName evidence="3">Lipoprotein</fullName>
    </recommendedName>
</protein>
<dbReference type="PROSITE" id="PS51257">
    <property type="entry name" value="PROKAR_LIPOPROTEIN"/>
    <property type="match status" value="1"/>
</dbReference>
<accession>A0A1H4KC98</accession>
<dbReference type="EMBL" id="FNSL01000001">
    <property type="protein sequence ID" value="SEB55765.1"/>
    <property type="molecule type" value="Genomic_DNA"/>
</dbReference>
<proteinExistence type="predicted"/>
<gene>
    <name evidence="1" type="ORF">SAMN05216452_2114</name>
</gene>
<sequence length="203" mass="21859">MFFEKFIARAIIGAACALALSACVSGNPRTLYELSRFDPLDADPKEIAIAVKADRNLHLKRGDVLLRMTLESDDRNRAFDEHFVLAITNATPAAGLAQSVKADEHVLTAAIASPDMRRFRDTQAKARNARAANATDGKGSISVSITGGCRRGALDMKTASVRSYMRTEADGRFFPLTGEIRLADIFAKAGMPAAEVPACSEAR</sequence>
<evidence type="ECO:0000313" key="1">
    <source>
        <dbReference type="EMBL" id="SEB55765.1"/>
    </source>
</evidence>
<reference evidence="2" key="1">
    <citation type="submission" date="2016-10" db="EMBL/GenBank/DDBJ databases">
        <authorList>
            <person name="Varghese N."/>
            <person name="Submissions S."/>
        </authorList>
    </citation>
    <scope>NUCLEOTIDE SEQUENCE [LARGE SCALE GENOMIC DNA]</scope>
    <source>
        <strain evidence="2">ES.061</strain>
    </source>
</reference>
<dbReference type="RefSeq" id="WP_090328750.1">
    <property type="nucleotide sequence ID" value="NZ_FNSL01000001.1"/>
</dbReference>
<dbReference type="Proteomes" id="UP000199064">
    <property type="component" value="Unassembled WGS sequence"/>
</dbReference>
<keyword evidence="2" id="KW-1185">Reference proteome</keyword>
<organism evidence="1 2">
    <name type="scientific">Nitratireductor aquibiodomus</name>
    <dbReference type="NCBI Taxonomy" id="204799"/>
    <lineage>
        <taxon>Bacteria</taxon>
        <taxon>Pseudomonadati</taxon>
        <taxon>Pseudomonadota</taxon>
        <taxon>Alphaproteobacteria</taxon>
        <taxon>Hyphomicrobiales</taxon>
        <taxon>Phyllobacteriaceae</taxon>
        <taxon>Nitratireductor</taxon>
    </lineage>
</organism>
<evidence type="ECO:0000313" key="2">
    <source>
        <dbReference type="Proteomes" id="UP000199064"/>
    </source>
</evidence>